<keyword evidence="1" id="KW-0694">RNA-binding</keyword>
<dbReference type="Gene3D" id="3.10.290.10">
    <property type="entry name" value="RNA-binding S4 domain"/>
    <property type="match status" value="1"/>
</dbReference>
<dbReference type="InterPro" id="IPR036986">
    <property type="entry name" value="S4_RNA-bd_sf"/>
</dbReference>
<proteinExistence type="predicted"/>
<evidence type="ECO:0000256" key="1">
    <source>
        <dbReference type="PROSITE-ProRule" id="PRU00182"/>
    </source>
</evidence>
<dbReference type="AlphaFoldDB" id="A0A9E2KWF9"/>
<reference evidence="2" key="2">
    <citation type="submission" date="2021-04" db="EMBL/GenBank/DDBJ databases">
        <authorList>
            <person name="Gilroy R."/>
        </authorList>
    </citation>
    <scope>NUCLEOTIDE SEQUENCE</scope>
    <source>
        <strain evidence="2">A5-1222</strain>
    </source>
</reference>
<reference evidence="2" key="1">
    <citation type="journal article" date="2021" name="PeerJ">
        <title>Extensive microbial diversity within the chicken gut microbiome revealed by metagenomics and culture.</title>
        <authorList>
            <person name="Gilroy R."/>
            <person name="Ravi A."/>
            <person name="Getino M."/>
            <person name="Pursley I."/>
            <person name="Horton D.L."/>
            <person name="Alikhan N.F."/>
            <person name="Baker D."/>
            <person name="Gharbi K."/>
            <person name="Hall N."/>
            <person name="Watson M."/>
            <person name="Adriaenssens E.M."/>
            <person name="Foster-Nyarko E."/>
            <person name="Jarju S."/>
            <person name="Secka A."/>
            <person name="Antonio M."/>
            <person name="Oren A."/>
            <person name="Chaudhuri R.R."/>
            <person name="La Ragione R."/>
            <person name="Hildebrand F."/>
            <person name="Pallen M.J."/>
        </authorList>
    </citation>
    <scope>NUCLEOTIDE SEQUENCE</scope>
    <source>
        <strain evidence="2">A5-1222</strain>
    </source>
</reference>
<dbReference type="EMBL" id="JAHLFM010000014">
    <property type="protein sequence ID" value="MBU3830699.1"/>
    <property type="molecule type" value="Genomic_DNA"/>
</dbReference>
<sequence>MEIKIKTEYITLGQFLKFSGIITNGCEAKVFIENNNIFIDDILEKRRGRKIYKNSLIKIEEKVYKII</sequence>
<organism evidence="2 3">
    <name type="scientific">Candidatus Ureaplasma intestinipullorum</name>
    <dbReference type="NCBI Taxonomy" id="2838770"/>
    <lineage>
        <taxon>Bacteria</taxon>
        <taxon>Bacillati</taxon>
        <taxon>Mycoplasmatota</taxon>
        <taxon>Mycoplasmoidales</taxon>
        <taxon>Mycoplasmoidaceae</taxon>
        <taxon>Ureaplasma</taxon>
    </lineage>
</organism>
<comment type="caution">
    <text evidence="2">The sequence shown here is derived from an EMBL/GenBank/DDBJ whole genome shotgun (WGS) entry which is preliminary data.</text>
</comment>
<gene>
    <name evidence="2" type="ORF">H9897_00850</name>
</gene>
<protein>
    <submittedName>
        <fullName evidence="2">RNA-binding S4 domain-containing protein</fullName>
    </submittedName>
</protein>
<dbReference type="GO" id="GO:0003723">
    <property type="term" value="F:RNA binding"/>
    <property type="evidence" value="ECO:0007669"/>
    <property type="project" value="UniProtKB-KW"/>
</dbReference>
<name>A0A9E2KWF9_9BACT</name>
<evidence type="ECO:0000313" key="2">
    <source>
        <dbReference type="EMBL" id="MBU3830699.1"/>
    </source>
</evidence>
<dbReference type="SUPFAM" id="SSF55174">
    <property type="entry name" value="Alpha-L RNA-binding motif"/>
    <property type="match status" value="1"/>
</dbReference>
<accession>A0A9E2KWF9</accession>
<dbReference type="PROSITE" id="PS50889">
    <property type="entry name" value="S4"/>
    <property type="match status" value="1"/>
</dbReference>
<dbReference type="Pfam" id="PF13275">
    <property type="entry name" value="S4_2"/>
    <property type="match status" value="1"/>
</dbReference>
<dbReference type="Proteomes" id="UP000824247">
    <property type="component" value="Unassembled WGS sequence"/>
</dbReference>
<evidence type="ECO:0000313" key="3">
    <source>
        <dbReference type="Proteomes" id="UP000824247"/>
    </source>
</evidence>